<dbReference type="Pfam" id="PF21683">
    <property type="entry name" value="GpP-like_1st"/>
    <property type="match status" value="1"/>
</dbReference>
<dbReference type="InterPro" id="IPR053982">
    <property type="entry name" value="Gp44/GpP-like_C"/>
</dbReference>
<sequence>MPNAARASLIIDAAAWRGWEDISITRGIERIAGTFQLTLTDRWPGQTTRRPLAPGAPCRVELYGRPVITGHIDDVEEAIEETSRTFTVRGRDRAGDLVDCSAVHKSGGWKNARLEDIAADICAPFKIKVTAPAGTGARFETFRIQEGETAFEAIERACRQRARLVRSDGVGGIVIAAVAGAANPNGALKLGAGGNVLKLRATASLTERFSTYTVKGQDTGGGWKDATDIAGASATAADGAVTRYRPLIVIAEEPGNGPTFAERAAWESRVRAARAKRITVTVQGWRDAAGAPWRPGDRVGVDFPRLKGEMLIAQITHTLGAGGTLSDIDLVLPGAFDVLPKPTDTTNAGGAGAGGAGW</sequence>
<feature type="domain" description="Baseplate hub protein gp44/GpP-like second" evidence="3">
    <location>
        <begin position="94"/>
        <end position="176"/>
    </location>
</feature>
<dbReference type="PIRSF" id="PIRSF004440">
    <property type="entry name" value="GpP"/>
    <property type="match status" value="1"/>
</dbReference>
<dbReference type="InterPro" id="IPR053981">
    <property type="entry name" value="Gp44/GpP-like_2nd"/>
</dbReference>
<evidence type="ECO:0000259" key="2">
    <source>
        <dbReference type="Pfam" id="PF21929"/>
    </source>
</evidence>
<dbReference type="Proteomes" id="UP000295304">
    <property type="component" value="Unassembled WGS sequence"/>
</dbReference>
<comment type="caution">
    <text evidence="4">The sequence shown here is derived from an EMBL/GenBank/DDBJ whole genome shotgun (WGS) entry which is preliminary data.</text>
</comment>
<name>A0A4R3JAE1_9PROT</name>
<dbReference type="RefSeq" id="WP_132939039.1">
    <property type="nucleotide sequence ID" value="NZ_CP119676.1"/>
</dbReference>
<reference evidence="4 5" key="1">
    <citation type="submission" date="2019-03" db="EMBL/GenBank/DDBJ databases">
        <title>Genomic Encyclopedia of Type Strains, Phase IV (KMG-IV): sequencing the most valuable type-strain genomes for metagenomic binning, comparative biology and taxonomic classification.</title>
        <authorList>
            <person name="Goeker M."/>
        </authorList>
    </citation>
    <scope>NUCLEOTIDE SEQUENCE [LARGE SCALE GENOMIC DNA]</scope>
    <source>
        <strain evidence="4 5">DSM 101688</strain>
    </source>
</reference>
<evidence type="ECO:0000259" key="1">
    <source>
        <dbReference type="Pfam" id="PF21683"/>
    </source>
</evidence>
<dbReference type="Pfam" id="PF22255">
    <property type="entry name" value="Gp44-like_2nd"/>
    <property type="match status" value="1"/>
</dbReference>
<keyword evidence="5" id="KW-1185">Reference proteome</keyword>
<dbReference type="EMBL" id="SLZW01000005">
    <property type="protein sequence ID" value="TCS62592.1"/>
    <property type="molecule type" value="Genomic_DNA"/>
</dbReference>
<evidence type="ECO:0000259" key="3">
    <source>
        <dbReference type="Pfam" id="PF22255"/>
    </source>
</evidence>
<dbReference type="Gene3D" id="2.30.300.10">
    <property type="entry name" value="Baseplate protein-like domain - beta roll fold"/>
    <property type="match status" value="1"/>
</dbReference>
<dbReference type="Gene3D" id="3.30.1920.10">
    <property type="entry name" value="Baseplate protein-like domains - 2 layer sandwich fold"/>
    <property type="match status" value="1"/>
</dbReference>
<organism evidence="4 5">
    <name type="scientific">Varunaivibrio sulfuroxidans</name>
    <dbReference type="NCBI Taxonomy" id="1773489"/>
    <lineage>
        <taxon>Bacteria</taxon>
        <taxon>Pseudomonadati</taxon>
        <taxon>Pseudomonadota</taxon>
        <taxon>Alphaproteobacteria</taxon>
        <taxon>Rhodospirillales</taxon>
        <taxon>Magnetovibrionaceae</taxon>
        <taxon>Varunaivibrio</taxon>
    </lineage>
</organism>
<dbReference type="OrthoDB" id="9016931at2"/>
<dbReference type="InterPro" id="IPR049354">
    <property type="entry name" value="GpP-like_N"/>
</dbReference>
<feature type="domain" description="Baseplate hub protein gp44/GpP-like C-terminal" evidence="2">
    <location>
        <begin position="262"/>
        <end position="337"/>
    </location>
</feature>
<dbReference type="AlphaFoldDB" id="A0A4R3JAE1"/>
<dbReference type="Gene3D" id="3.55.50.10">
    <property type="entry name" value="Baseplate protein-like domains"/>
    <property type="match status" value="1"/>
</dbReference>
<evidence type="ECO:0000313" key="5">
    <source>
        <dbReference type="Proteomes" id="UP000295304"/>
    </source>
</evidence>
<feature type="domain" description="Baseplate hub protein gp44-like N-terminal" evidence="1">
    <location>
        <begin position="8"/>
        <end position="92"/>
    </location>
</feature>
<dbReference type="InterPro" id="IPR023399">
    <property type="entry name" value="Baseplate-like_2-layer_sand"/>
</dbReference>
<gene>
    <name evidence="4" type="ORF">EDD55_105138</name>
</gene>
<protein>
    <submittedName>
        <fullName evidence="4">Prophage tail gpP-like protein</fullName>
    </submittedName>
</protein>
<dbReference type="SUPFAM" id="SSF69279">
    <property type="entry name" value="Phage tail proteins"/>
    <property type="match status" value="2"/>
</dbReference>
<evidence type="ECO:0000313" key="4">
    <source>
        <dbReference type="EMBL" id="TCS62592.1"/>
    </source>
</evidence>
<accession>A0A4R3JAE1</accession>
<dbReference type="InterPro" id="IPR026276">
    <property type="entry name" value="Baseplate_GpP"/>
</dbReference>
<proteinExistence type="predicted"/>
<dbReference type="Pfam" id="PF21929">
    <property type="entry name" value="GpP_4th"/>
    <property type="match status" value="1"/>
</dbReference>